<dbReference type="SUPFAM" id="SSF52540">
    <property type="entry name" value="P-loop containing nucleoside triphosphate hydrolases"/>
    <property type="match status" value="1"/>
</dbReference>
<dbReference type="InterPro" id="IPR027417">
    <property type="entry name" value="P-loop_NTPase"/>
</dbReference>
<proteinExistence type="predicted"/>
<evidence type="ECO:0008006" key="3">
    <source>
        <dbReference type="Google" id="ProtNLM"/>
    </source>
</evidence>
<dbReference type="Proteomes" id="UP000467327">
    <property type="component" value="Chromosome"/>
</dbReference>
<sequence>MGNGRSGTSALAQVLALSGAALPPGLLGATSENPRGFFEPRAVIHLNQAILHDHGSSGYDTSLVPHDDDVFSVGRNTAWVAKAKDYLSGLPAAPLVVIKEPKTTTVSGIWFEAARQAGFDVAAVIAVRHPDEIIGSLRKRANQQNYVDSSPELTCAWWLKYSLLAERDTRSVPRVFVEYANLLRDWRLEVKRISTALGVDLDIEDECAVDEFLTPDLRHHQIRGAVTEPFGTDWIGTVYETLAAAARDESWDASELDRVYAAFAAGERGFSKAFEDSRRYRNINRLLPPPLVKLGLETLALAHRRKGTWS</sequence>
<reference evidence="1 2" key="1">
    <citation type="journal article" date="2019" name="Emerg. Microbes Infect.">
        <title>Comprehensive subspecies identification of 175 nontuberculous mycobacteria species based on 7547 genomic profiles.</title>
        <authorList>
            <person name="Matsumoto Y."/>
            <person name="Kinjo T."/>
            <person name="Motooka D."/>
            <person name="Nabeya D."/>
            <person name="Jung N."/>
            <person name="Uechi K."/>
            <person name="Horii T."/>
            <person name="Iida T."/>
            <person name="Fujita J."/>
            <person name="Nakamura S."/>
        </authorList>
    </citation>
    <scope>NUCLEOTIDE SEQUENCE [LARGE SCALE GENOMIC DNA]</scope>
    <source>
        <strain evidence="1 2">JCM 6376</strain>
    </source>
</reference>
<accession>A0AAD1HPB5</accession>
<gene>
    <name evidence="1" type="ORF">MAIC_39960</name>
</gene>
<organism evidence="1 2">
    <name type="scientific">Mycolicibacterium aichiense</name>
    <dbReference type="NCBI Taxonomy" id="1799"/>
    <lineage>
        <taxon>Bacteria</taxon>
        <taxon>Bacillati</taxon>
        <taxon>Actinomycetota</taxon>
        <taxon>Actinomycetes</taxon>
        <taxon>Mycobacteriales</taxon>
        <taxon>Mycobacteriaceae</taxon>
        <taxon>Mycolicibacterium</taxon>
    </lineage>
</organism>
<dbReference type="EMBL" id="AP022561">
    <property type="protein sequence ID" value="BBX09193.1"/>
    <property type="molecule type" value="Genomic_DNA"/>
</dbReference>
<dbReference type="Gene3D" id="3.40.50.300">
    <property type="entry name" value="P-loop containing nucleotide triphosphate hydrolases"/>
    <property type="match status" value="1"/>
</dbReference>
<protein>
    <recommendedName>
        <fullName evidence="3">Sulfotransferase family protein</fullName>
    </recommendedName>
</protein>
<dbReference type="AlphaFoldDB" id="A0AAD1HPB5"/>
<evidence type="ECO:0000313" key="2">
    <source>
        <dbReference type="Proteomes" id="UP000467327"/>
    </source>
</evidence>
<name>A0AAD1HPB5_9MYCO</name>
<evidence type="ECO:0000313" key="1">
    <source>
        <dbReference type="EMBL" id="BBX09193.1"/>
    </source>
</evidence>
<dbReference type="KEGG" id="maic:MAIC_39960"/>
<keyword evidence="2" id="KW-1185">Reference proteome</keyword>